<dbReference type="InterPro" id="IPR029865">
    <property type="entry name" value="KIAA0319-like"/>
</dbReference>
<sequence length="977" mass="107095">MVSHSPRPVVLDYNVVLTMSLLVALLISQGSASFSDLCQASDVSSTEKLKTSVFFHSRPKGGKRAGTISRIPEVDDMAECVLACCTLEQCDVILFVNGTCYTIKCNVSYPFGCTPDEDPRLSSTMVVVREPAYFLQEPKKSLPTPSLAMAEKLTSPISHQNTEPAKTCEYGIEECAQNEECILESTRSRQGYCRCLKNYQRSAQGVCQLTPSATPSVSAPAGPEASGHEDSGKTTAKSETPAVTKLTVSAGENKVLQLPENSLTLSAFVLPKAQTGEEYHYEWSPLSMPEGAEEATIQEGKNTDTLKLSKLIAGLYRLKVTVTGENKFGDAYVNVTVLAPKRTNSPPVAIIKPSSQVVKTENSFVLDGSDSQDDDKVVSYHWEEVSGPLQEHNINSDSSMLRLQNLAPGFYVLQVQLTVTDTDGATNSTSANVTVIKETDYPPKADAGSDVVINLPQNSVVLCGNASTDDKGIAAYEWFKSTDSLTGDMTGVRTPCLQLNNLERGDYAFTLKVTDTGGNTNTATVHVFVKQETNRPPEARTAGEITVLLPTESFVLDGRNSTDDKGTLTYKWTQEGGATPLTLSSSDQAVAIVTGDIKVGEYQFLLTVTDREGQSSSQKLKVTVKMNENHPPVARAGGDREVMLPVSLVTLDGSASSDDHGIASYAWQRDVHSLGAGDVINGSDHQAVLQLMNLVAGSYIFTLTITDTQGLTSSDMVHLLVKNGEEYKDLVEMVLDTDIHHFSQDNKSSARTDTSVHIHSLQGDFTTGKSVPSLSLFILSFLLFFFKFFHKLQRLLYILHSVSNRRKLNSRTILSYDIILLDTLLCQNNCSGHGHCDQRTKLCLCEAFWMSNFIKASMWQHGSNCEWSILYVVIVSFVVMVAIITGVWGVICCCLSKRCRIKTKKRHRYSLLRDEDQEERDDLELMQKGKIQNSSVMVSESDFSSEEETLFVSGKPQNGHLKPLNGMSKHLRPKPKA</sequence>
<gene>
    <name evidence="12" type="ORF">C0Q70_08123</name>
</gene>
<comment type="caution">
    <text evidence="12">The sequence shown here is derived from an EMBL/GenBank/DDBJ whole genome shotgun (WGS) entry which is preliminary data.</text>
</comment>
<dbReference type="InterPro" id="IPR035986">
    <property type="entry name" value="PKD_dom_sf"/>
</dbReference>
<evidence type="ECO:0000256" key="4">
    <source>
        <dbReference type="ARBA" id="ARBA00022737"/>
    </source>
</evidence>
<feature type="region of interest" description="Disordered" evidence="8">
    <location>
        <begin position="211"/>
        <end position="242"/>
    </location>
</feature>
<evidence type="ECO:0000256" key="9">
    <source>
        <dbReference type="SAM" id="Phobius"/>
    </source>
</evidence>
<feature type="signal peptide" evidence="10">
    <location>
        <begin position="1"/>
        <end position="32"/>
    </location>
</feature>
<dbReference type="Gene3D" id="2.60.40.10">
    <property type="entry name" value="Immunoglobulins"/>
    <property type="match status" value="5"/>
</dbReference>
<feature type="domain" description="PKD/Chitinase" evidence="11">
    <location>
        <begin position="538"/>
        <end position="627"/>
    </location>
</feature>
<feature type="chain" id="PRO_5015532784" description="PKD/Chitinase domain-containing protein" evidence="10">
    <location>
        <begin position="33"/>
        <end position="977"/>
    </location>
</feature>
<feature type="region of interest" description="Disordered" evidence="8">
    <location>
        <begin position="953"/>
        <end position="977"/>
    </location>
</feature>
<dbReference type="InterPro" id="IPR013783">
    <property type="entry name" value="Ig-like_fold"/>
</dbReference>
<proteinExistence type="predicted"/>
<evidence type="ECO:0000256" key="2">
    <source>
        <dbReference type="ARBA" id="ARBA00022475"/>
    </source>
</evidence>
<dbReference type="AlphaFoldDB" id="A0A2T7PGZ1"/>
<evidence type="ECO:0000259" key="11">
    <source>
        <dbReference type="SMART" id="SM00089"/>
    </source>
</evidence>
<evidence type="ECO:0000256" key="8">
    <source>
        <dbReference type="SAM" id="MobiDB-lite"/>
    </source>
</evidence>
<evidence type="ECO:0000256" key="10">
    <source>
        <dbReference type="SAM" id="SignalP"/>
    </source>
</evidence>
<evidence type="ECO:0000256" key="3">
    <source>
        <dbReference type="ARBA" id="ARBA00022692"/>
    </source>
</evidence>
<evidence type="ECO:0000313" key="12">
    <source>
        <dbReference type="EMBL" id="PVD32678.1"/>
    </source>
</evidence>
<dbReference type="FunFam" id="2.60.40.10:FF:000258">
    <property type="entry name" value="Dyslexia-associated protein KIAA0319 homolog"/>
    <property type="match status" value="1"/>
</dbReference>
<dbReference type="STRING" id="400727.A0A2T7PGZ1"/>
<reference evidence="12 13" key="1">
    <citation type="submission" date="2018-04" db="EMBL/GenBank/DDBJ databases">
        <title>The genome of golden apple snail Pomacea canaliculata provides insight into stress tolerance and invasive adaptation.</title>
        <authorList>
            <person name="Liu C."/>
            <person name="Liu B."/>
            <person name="Ren Y."/>
            <person name="Zhang Y."/>
            <person name="Wang H."/>
            <person name="Li S."/>
            <person name="Jiang F."/>
            <person name="Yin L."/>
            <person name="Zhang G."/>
            <person name="Qian W."/>
            <person name="Fan W."/>
        </authorList>
    </citation>
    <scope>NUCLEOTIDE SEQUENCE [LARGE SCALE GENOMIC DNA]</scope>
    <source>
        <strain evidence="12">SZHN2017</strain>
        <tissue evidence="12">Muscle</tissue>
    </source>
</reference>
<dbReference type="SMART" id="SM00089">
    <property type="entry name" value="PKD"/>
    <property type="match status" value="5"/>
</dbReference>
<keyword evidence="6 9" id="KW-0472">Membrane</keyword>
<dbReference type="EMBL" id="PZQS01000004">
    <property type="protein sequence ID" value="PVD32678.1"/>
    <property type="molecule type" value="Genomic_DNA"/>
</dbReference>
<feature type="transmembrane region" description="Helical" evidence="9">
    <location>
        <begin position="771"/>
        <end position="789"/>
    </location>
</feature>
<dbReference type="GO" id="GO:0001764">
    <property type="term" value="P:neuron migration"/>
    <property type="evidence" value="ECO:0007669"/>
    <property type="project" value="TreeGrafter"/>
</dbReference>
<dbReference type="CDD" id="cd00146">
    <property type="entry name" value="PKD"/>
    <property type="match status" value="1"/>
</dbReference>
<keyword evidence="3 9" id="KW-0812">Transmembrane</keyword>
<dbReference type="PANTHER" id="PTHR46182">
    <property type="entry name" value="FI19480P1"/>
    <property type="match status" value="1"/>
</dbReference>
<keyword evidence="13" id="KW-1185">Reference proteome</keyword>
<evidence type="ECO:0000256" key="7">
    <source>
        <dbReference type="ARBA" id="ARBA00023180"/>
    </source>
</evidence>
<protein>
    <recommendedName>
        <fullName evidence="11">PKD/Chitinase domain-containing protein</fullName>
    </recommendedName>
</protein>
<feature type="domain" description="PKD/Chitinase" evidence="11">
    <location>
        <begin position="444"/>
        <end position="532"/>
    </location>
</feature>
<feature type="domain" description="PKD/Chitinase" evidence="11">
    <location>
        <begin position="247"/>
        <end position="340"/>
    </location>
</feature>
<evidence type="ECO:0000256" key="6">
    <source>
        <dbReference type="ARBA" id="ARBA00023136"/>
    </source>
</evidence>
<dbReference type="OrthoDB" id="536372at2759"/>
<feature type="domain" description="PKD/Chitinase" evidence="11">
    <location>
        <begin position="348"/>
        <end position="438"/>
    </location>
</feature>
<keyword evidence="4" id="KW-0677">Repeat</keyword>
<comment type="subcellular location">
    <subcellularLocation>
        <location evidence="1">Cell membrane</location>
    </subcellularLocation>
</comment>
<dbReference type="GO" id="GO:0005886">
    <property type="term" value="C:plasma membrane"/>
    <property type="evidence" value="ECO:0007669"/>
    <property type="project" value="UniProtKB-SubCell"/>
</dbReference>
<evidence type="ECO:0000256" key="1">
    <source>
        <dbReference type="ARBA" id="ARBA00004236"/>
    </source>
</evidence>
<feature type="domain" description="PKD/Chitinase" evidence="11">
    <location>
        <begin position="633"/>
        <end position="724"/>
    </location>
</feature>
<keyword evidence="5 9" id="KW-1133">Transmembrane helix</keyword>
<dbReference type="FunFam" id="2.60.40.10:FF:000061">
    <property type="entry name" value="Dyslexia-associated protein KIAA0319 homolog"/>
    <property type="match status" value="2"/>
</dbReference>
<evidence type="ECO:0000313" key="13">
    <source>
        <dbReference type="Proteomes" id="UP000245119"/>
    </source>
</evidence>
<dbReference type="GO" id="GO:0031410">
    <property type="term" value="C:cytoplasmic vesicle"/>
    <property type="evidence" value="ECO:0007669"/>
    <property type="project" value="TreeGrafter"/>
</dbReference>
<feature type="transmembrane region" description="Helical" evidence="9">
    <location>
        <begin position="868"/>
        <end position="891"/>
    </location>
</feature>
<accession>A0A2T7PGZ1</accession>
<dbReference type="PANTHER" id="PTHR46182:SF2">
    <property type="entry name" value="FI19480P1"/>
    <property type="match status" value="1"/>
</dbReference>
<organism evidence="12 13">
    <name type="scientific">Pomacea canaliculata</name>
    <name type="common">Golden apple snail</name>
    <dbReference type="NCBI Taxonomy" id="400727"/>
    <lineage>
        <taxon>Eukaryota</taxon>
        <taxon>Metazoa</taxon>
        <taxon>Spiralia</taxon>
        <taxon>Lophotrochozoa</taxon>
        <taxon>Mollusca</taxon>
        <taxon>Gastropoda</taxon>
        <taxon>Caenogastropoda</taxon>
        <taxon>Architaenioglossa</taxon>
        <taxon>Ampullarioidea</taxon>
        <taxon>Ampullariidae</taxon>
        <taxon>Pomacea</taxon>
    </lineage>
</organism>
<dbReference type="InterPro" id="IPR013980">
    <property type="entry name" value="MANSC_dom"/>
</dbReference>
<dbReference type="Proteomes" id="UP000245119">
    <property type="component" value="Linkage Group LG4"/>
</dbReference>
<dbReference type="InterPro" id="IPR022409">
    <property type="entry name" value="PKD/Chitinase_dom"/>
</dbReference>
<name>A0A2T7PGZ1_POMCA</name>
<dbReference type="Pfam" id="PF22352">
    <property type="entry name" value="K319L-like_PKD"/>
    <property type="match status" value="5"/>
</dbReference>
<dbReference type="Pfam" id="PF23597">
    <property type="entry name" value="KIAA0319_N"/>
    <property type="match status" value="1"/>
</dbReference>
<keyword evidence="10" id="KW-0732">Signal</keyword>
<dbReference type="SUPFAM" id="SSF49299">
    <property type="entry name" value="PKD domain"/>
    <property type="match status" value="4"/>
</dbReference>
<evidence type="ECO:0000256" key="5">
    <source>
        <dbReference type="ARBA" id="ARBA00022989"/>
    </source>
</evidence>
<keyword evidence="2" id="KW-1003">Cell membrane</keyword>
<keyword evidence="7" id="KW-0325">Glycoprotein</keyword>
<dbReference type="FunFam" id="2.60.40.10:FF:000257">
    <property type="entry name" value="Dyslexia-associated protein KIAA0319-like"/>
    <property type="match status" value="1"/>
</dbReference>